<gene>
    <name evidence="1" type="ORF">C447_17117</name>
</gene>
<dbReference type="RefSeq" id="WP_007696080.1">
    <property type="nucleotide sequence ID" value="NZ_AOMB01000044.1"/>
</dbReference>
<protein>
    <recommendedName>
        <fullName evidence="3">TFIIB-type zinc ribbon-containing protein</fullName>
    </recommendedName>
</protein>
<dbReference type="InterPro" id="IPR055541">
    <property type="entry name" value="DUF7117"/>
</dbReference>
<dbReference type="Proteomes" id="UP000011566">
    <property type="component" value="Unassembled WGS sequence"/>
</dbReference>
<evidence type="ECO:0000313" key="2">
    <source>
        <dbReference type="Proteomes" id="UP000011566"/>
    </source>
</evidence>
<dbReference type="OrthoDB" id="341613at2157"/>
<organism evidence="1 2">
    <name type="scientific">Halococcus hamelinensis 100A6</name>
    <dbReference type="NCBI Taxonomy" id="1132509"/>
    <lineage>
        <taxon>Archaea</taxon>
        <taxon>Methanobacteriati</taxon>
        <taxon>Methanobacteriota</taxon>
        <taxon>Stenosarchaea group</taxon>
        <taxon>Halobacteria</taxon>
        <taxon>Halobacteriales</taxon>
        <taxon>Halococcaceae</taxon>
        <taxon>Halococcus</taxon>
    </lineage>
</organism>
<sequence length="238" mass="25929">MRIRGERECKNCGTRWSYYETGSVDCPNCGSLQSVGRDERTQHTASAATLDLTEARSLLGSEAADTRAAAERAAETCREFVREQGFIRAGELAPLDGTAVGARELRQVGTELARGLRTDDDEERYFLDLLGGVETGERPPPEAVPDSLRAARGRAVAGALDAYRRDATAYLDDHPDSEARAALDSLEDHVRRVEALDGDVSPDHAERLLGVARDVGTYLREDDENALAAARDRLSRLG</sequence>
<dbReference type="AlphaFoldDB" id="M0LPP1"/>
<dbReference type="eggNOG" id="arCOG04625">
    <property type="taxonomic scope" value="Archaea"/>
</dbReference>
<evidence type="ECO:0000313" key="1">
    <source>
        <dbReference type="EMBL" id="EMA35512.1"/>
    </source>
</evidence>
<dbReference type="PATRIC" id="fig|1132509.6.peg.3968"/>
<accession>M0LPP1</accession>
<keyword evidence="2" id="KW-1185">Reference proteome</keyword>
<dbReference type="Pfam" id="PF23430">
    <property type="entry name" value="DUF7117"/>
    <property type="match status" value="1"/>
</dbReference>
<evidence type="ECO:0008006" key="3">
    <source>
        <dbReference type="Google" id="ProtNLM"/>
    </source>
</evidence>
<comment type="caution">
    <text evidence="1">The sequence shown here is derived from an EMBL/GenBank/DDBJ whole genome shotgun (WGS) entry which is preliminary data.</text>
</comment>
<reference evidence="1 2" key="1">
    <citation type="journal article" date="2014" name="PLoS Genet.">
        <title>Phylogenetically driven sequencing of extremely halophilic archaea reveals strategies for static and dynamic osmo-response.</title>
        <authorList>
            <person name="Becker E.A."/>
            <person name="Seitzer P.M."/>
            <person name="Tritt A."/>
            <person name="Larsen D."/>
            <person name="Krusor M."/>
            <person name="Yao A.I."/>
            <person name="Wu D."/>
            <person name="Madern D."/>
            <person name="Eisen J.A."/>
            <person name="Darling A.E."/>
            <person name="Facciotti M.T."/>
        </authorList>
    </citation>
    <scope>NUCLEOTIDE SEQUENCE [LARGE SCALE GENOMIC DNA]</scope>
    <source>
        <strain evidence="1 2">100A6</strain>
    </source>
</reference>
<proteinExistence type="predicted"/>
<name>M0LPP1_9EURY</name>
<dbReference type="EMBL" id="AOMB01000044">
    <property type="protein sequence ID" value="EMA35512.1"/>
    <property type="molecule type" value="Genomic_DNA"/>
</dbReference>